<evidence type="ECO:0000256" key="1">
    <source>
        <dbReference type="SAM" id="Phobius"/>
    </source>
</evidence>
<feature type="transmembrane region" description="Helical" evidence="1">
    <location>
        <begin position="96"/>
        <end position="118"/>
    </location>
</feature>
<accession>A0A2V0PCR8</accession>
<proteinExistence type="predicted"/>
<dbReference type="OrthoDB" id="188035at2759"/>
<dbReference type="InterPro" id="IPR038770">
    <property type="entry name" value="Na+/solute_symporter_sf"/>
</dbReference>
<dbReference type="PANTHER" id="PTHR18640:SF5">
    <property type="entry name" value="SODIUM_BILE ACID COTRANSPORTER 7"/>
    <property type="match status" value="1"/>
</dbReference>
<feature type="transmembrane region" description="Helical" evidence="1">
    <location>
        <begin position="291"/>
        <end position="313"/>
    </location>
</feature>
<protein>
    <submittedName>
        <fullName evidence="2">Sodium bile acid cotransporter</fullName>
    </submittedName>
</protein>
<keyword evidence="3" id="KW-1185">Reference proteome</keyword>
<dbReference type="EMBL" id="BDRX01000069">
    <property type="protein sequence ID" value="GBF95680.1"/>
    <property type="molecule type" value="Genomic_DNA"/>
</dbReference>
<keyword evidence="1" id="KW-1133">Transmembrane helix</keyword>
<comment type="caution">
    <text evidence="2">The sequence shown here is derived from an EMBL/GenBank/DDBJ whole genome shotgun (WGS) entry which is preliminary data.</text>
</comment>
<feature type="transmembrane region" description="Helical" evidence="1">
    <location>
        <begin position="261"/>
        <end position="279"/>
    </location>
</feature>
<evidence type="ECO:0000313" key="3">
    <source>
        <dbReference type="Proteomes" id="UP000247498"/>
    </source>
</evidence>
<keyword evidence="1" id="KW-0812">Transmembrane</keyword>
<feature type="transmembrane region" description="Helical" evidence="1">
    <location>
        <begin position="161"/>
        <end position="178"/>
    </location>
</feature>
<dbReference type="PANTHER" id="PTHR18640">
    <property type="entry name" value="SOLUTE CARRIER FAMILY 10 MEMBER 7"/>
    <property type="match status" value="1"/>
</dbReference>
<name>A0A2V0PCR8_9CHLO</name>
<dbReference type="InterPro" id="IPR016833">
    <property type="entry name" value="Put_Na-Bile_cotransptr"/>
</dbReference>
<feature type="transmembrane region" description="Helical" evidence="1">
    <location>
        <begin position="190"/>
        <end position="211"/>
    </location>
</feature>
<feature type="transmembrane region" description="Helical" evidence="1">
    <location>
        <begin position="333"/>
        <end position="355"/>
    </location>
</feature>
<sequence length="378" mass="38511">MAVAANELQPADADPALPIVAAAAGGSGDASSAGGAASPRAPGRARAAAAAALPRAAAAAVADQWFILGLGAAIGLAAALPNLGRSGGWLRAEWSVKVPAVVLIFVISGIGLKTRALIGAAGDAWLHVRVQALSLAAVPAAGYGLALGLRRVGFNHYLTEGLIVMACMPTTVSTNVVFTAKANGNEAAALVNAVLGNVLGVFVTPLWMSLFLDVSGQAPYAKVLVELTYTVIAPLILGQLLQYGAPKAVDWIKARVNTANVSQLCILLLVWATFCNTFADPRNAASARDAFAVLGLDAAVFFAASAAGLLIGYPPIGARARRALGADKKGDAVAIVICGATKTVALGVPLINVMYGKGRWAVDEPIWRRKAARLPVSA</sequence>
<organism evidence="2 3">
    <name type="scientific">Raphidocelis subcapitata</name>
    <dbReference type="NCBI Taxonomy" id="307507"/>
    <lineage>
        <taxon>Eukaryota</taxon>
        <taxon>Viridiplantae</taxon>
        <taxon>Chlorophyta</taxon>
        <taxon>core chlorophytes</taxon>
        <taxon>Chlorophyceae</taxon>
        <taxon>CS clade</taxon>
        <taxon>Sphaeropleales</taxon>
        <taxon>Selenastraceae</taxon>
        <taxon>Raphidocelis</taxon>
    </lineage>
</organism>
<dbReference type="Gene3D" id="1.20.1530.20">
    <property type="match status" value="1"/>
</dbReference>
<evidence type="ECO:0000313" key="2">
    <source>
        <dbReference type="EMBL" id="GBF95680.1"/>
    </source>
</evidence>
<gene>
    <name evidence="2" type="ORF">Rsub_08662</name>
</gene>
<feature type="transmembrane region" description="Helical" evidence="1">
    <location>
        <begin position="130"/>
        <end position="149"/>
    </location>
</feature>
<feature type="transmembrane region" description="Helical" evidence="1">
    <location>
        <begin position="223"/>
        <end position="241"/>
    </location>
</feature>
<dbReference type="Pfam" id="PF13593">
    <property type="entry name" value="SBF_like"/>
    <property type="match status" value="1"/>
</dbReference>
<reference evidence="2 3" key="1">
    <citation type="journal article" date="2018" name="Sci. Rep.">
        <title>Raphidocelis subcapitata (=Pseudokirchneriella subcapitata) provides an insight into genome evolution and environmental adaptations in the Sphaeropleales.</title>
        <authorList>
            <person name="Suzuki S."/>
            <person name="Yamaguchi H."/>
            <person name="Nakajima N."/>
            <person name="Kawachi M."/>
        </authorList>
    </citation>
    <scope>NUCLEOTIDE SEQUENCE [LARGE SCALE GENOMIC DNA]</scope>
    <source>
        <strain evidence="2 3">NIES-35</strain>
    </source>
</reference>
<dbReference type="Proteomes" id="UP000247498">
    <property type="component" value="Unassembled WGS sequence"/>
</dbReference>
<dbReference type="InParanoid" id="A0A2V0PCR8"/>
<keyword evidence="1" id="KW-0472">Membrane</keyword>
<feature type="transmembrane region" description="Helical" evidence="1">
    <location>
        <begin position="65"/>
        <end position="84"/>
    </location>
</feature>
<dbReference type="GO" id="GO:0005886">
    <property type="term" value="C:plasma membrane"/>
    <property type="evidence" value="ECO:0007669"/>
    <property type="project" value="TreeGrafter"/>
</dbReference>
<dbReference type="AlphaFoldDB" id="A0A2V0PCR8"/>